<evidence type="ECO:0000313" key="2">
    <source>
        <dbReference type="EMBL" id="RNL53354.1"/>
    </source>
</evidence>
<gene>
    <name evidence="2" type="ORF">D7004_09730</name>
</gene>
<feature type="transmembrane region" description="Helical" evidence="1">
    <location>
        <begin position="209"/>
        <end position="230"/>
    </location>
</feature>
<reference evidence="2 3" key="1">
    <citation type="submission" date="2018-10" db="EMBL/GenBank/DDBJ databases">
        <title>Genome sequencing of Pedobacter jejuensis TNB23.</title>
        <authorList>
            <person name="Cho Y.-J."/>
            <person name="Cho A."/>
            <person name="Kim O.-S."/>
        </authorList>
    </citation>
    <scope>NUCLEOTIDE SEQUENCE [LARGE SCALE GENOMIC DNA]</scope>
    <source>
        <strain evidence="2 3">TNB23</strain>
    </source>
</reference>
<evidence type="ECO:0000313" key="3">
    <source>
        <dbReference type="Proteomes" id="UP000274046"/>
    </source>
</evidence>
<comment type="caution">
    <text evidence="2">The sequence shown here is derived from an EMBL/GenBank/DDBJ whole genome shotgun (WGS) entry which is preliminary data.</text>
</comment>
<accession>A0A3N0BWJ1</accession>
<keyword evidence="1" id="KW-1133">Transmembrane helix</keyword>
<organism evidence="2 3">
    <name type="scientific">Pedobacter jejuensis</name>
    <dbReference type="NCBI Taxonomy" id="1268550"/>
    <lineage>
        <taxon>Bacteria</taxon>
        <taxon>Pseudomonadati</taxon>
        <taxon>Bacteroidota</taxon>
        <taxon>Sphingobacteriia</taxon>
        <taxon>Sphingobacteriales</taxon>
        <taxon>Sphingobacteriaceae</taxon>
        <taxon>Pedobacter</taxon>
    </lineage>
</organism>
<evidence type="ECO:0000256" key="1">
    <source>
        <dbReference type="SAM" id="Phobius"/>
    </source>
</evidence>
<keyword evidence="1" id="KW-0812">Transmembrane</keyword>
<keyword evidence="3" id="KW-1185">Reference proteome</keyword>
<dbReference type="RefSeq" id="WP_123205676.1">
    <property type="nucleotide sequence ID" value="NZ_RBEE01000014.1"/>
</dbReference>
<dbReference type="EMBL" id="RBEE01000014">
    <property type="protein sequence ID" value="RNL53354.1"/>
    <property type="molecule type" value="Genomic_DNA"/>
</dbReference>
<dbReference type="OrthoDB" id="7055424at2"/>
<keyword evidence="1" id="KW-0472">Membrane</keyword>
<sequence length="239" mass="28146">MSRHTDFILSPITSILQEVVYANSCIGNGIETYPLSDYILQAVFLKMTGFQEQKMKCICWDIATNDYEYRYDRYSNKTLGECSKFAEKNMIYIDLLKQIKKYNPSFVLATEINKVAIQTSTIDFIREIFTNSNLSSIDQRSLLEFLTDNTILNDTQFLEPTALLQTELQEKYKQLYTHRNRSAHNTQSYQENLPTLTTLFDKKYKYDNYFVRFAILILIDTIFIELYNIYLDGLKENFV</sequence>
<proteinExistence type="predicted"/>
<name>A0A3N0BWJ1_9SPHI</name>
<dbReference type="Proteomes" id="UP000274046">
    <property type="component" value="Unassembled WGS sequence"/>
</dbReference>
<protein>
    <submittedName>
        <fullName evidence="2">Uncharacterized protein</fullName>
    </submittedName>
</protein>
<dbReference type="AlphaFoldDB" id="A0A3N0BWJ1"/>